<keyword evidence="3" id="KW-0645">Protease</keyword>
<reference evidence="3 4" key="1">
    <citation type="submission" date="2016-11" db="EMBL/GenBank/DDBJ databases">
        <authorList>
            <person name="Jaros S."/>
            <person name="Januszkiewicz K."/>
            <person name="Wedrychowicz H."/>
        </authorList>
    </citation>
    <scope>NUCLEOTIDE SEQUENCE [LARGE SCALE GENOMIC DNA]</scope>
    <source>
        <strain evidence="3 4">DSM 10502</strain>
    </source>
</reference>
<accession>A0A1M4YB53</accession>
<dbReference type="EMBL" id="FQUG01000006">
    <property type="protein sequence ID" value="SHF03007.1"/>
    <property type="molecule type" value="Genomic_DNA"/>
</dbReference>
<dbReference type="PANTHER" id="PTHR10381">
    <property type="entry name" value="ATP-DEPENDENT CLP PROTEASE PROTEOLYTIC SUBUNIT"/>
    <property type="match status" value="1"/>
</dbReference>
<dbReference type="GO" id="GO:0051117">
    <property type="term" value="F:ATPase binding"/>
    <property type="evidence" value="ECO:0007669"/>
    <property type="project" value="TreeGrafter"/>
</dbReference>
<dbReference type="InterPro" id="IPR029045">
    <property type="entry name" value="ClpP/crotonase-like_dom_sf"/>
</dbReference>
<dbReference type="InterPro" id="IPR001907">
    <property type="entry name" value="ClpP"/>
</dbReference>
<dbReference type="STRING" id="1123243.SAMN02745190_01693"/>
<evidence type="ECO:0000256" key="2">
    <source>
        <dbReference type="RuleBase" id="RU003567"/>
    </source>
</evidence>
<dbReference type="PRINTS" id="PR00127">
    <property type="entry name" value="CLPPROTEASEP"/>
</dbReference>
<dbReference type="Proteomes" id="UP000184404">
    <property type="component" value="Unassembled WGS sequence"/>
</dbReference>
<dbReference type="Gene3D" id="3.90.226.10">
    <property type="entry name" value="2-enoyl-CoA Hydratase, Chain A, domain 1"/>
    <property type="match status" value="1"/>
</dbReference>
<evidence type="ECO:0000256" key="1">
    <source>
        <dbReference type="ARBA" id="ARBA00007039"/>
    </source>
</evidence>
<comment type="similarity">
    <text evidence="1 2">Belongs to the peptidase S14 family.</text>
</comment>
<proteinExistence type="inferred from homology"/>
<dbReference type="GO" id="GO:0006515">
    <property type="term" value="P:protein quality control for misfolded or incompletely synthesized proteins"/>
    <property type="evidence" value="ECO:0007669"/>
    <property type="project" value="TreeGrafter"/>
</dbReference>
<dbReference type="InterPro" id="IPR023562">
    <property type="entry name" value="ClpP/TepA"/>
</dbReference>
<dbReference type="AlphaFoldDB" id="A0A1M4YB53"/>
<dbReference type="OrthoDB" id="1665128at2"/>
<dbReference type="GO" id="GO:0009368">
    <property type="term" value="C:endopeptidase Clp complex"/>
    <property type="evidence" value="ECO:0007669"/>
    <property type="project" value="TreeGrafter"/>
</dbReference>
<evidence type="ECO:0000313" key="3">
    <source>
        <dbReference type="EMBL" id="SHF03007.1"/>
    </source>
</evidence>
<keyword evidence="4" id="KW-1185">Reference proteome</keyword>
<name>A0A1M4YB53_9FIRM</name>
<dbReference type="RefSeq" id="WP_072935789.1">
    <property type="nucleotide sequence ID" value="NZ_FQUG01000006.1"/>
</dbReference>
<dbReference type="GO" id="GO:0004252">
    <property type="term" value="F:serine-type endopeptidase activity"/>
    <property type="evidence" value="ECO:0007669"/>
    <property type="project" value="InterPro"/>
</dbReference>
<keyword evidence="3" id="KW-0378">Hydrolase</keyword>
<dbReference type="Pfam" id="PF00574">
    <property type="entry name" value="CLP_protease"/>
    <property type="match status" value="1"/>
</dbReference>
<dbReference type="PANTHER" id="PTHR10381:SF11">
    <property type="entry name" value="ATP-DEPENDENT CLP PROTEASE PROTEOLYTIC SUBUNIT, MITOCHONDRIAL"/>
    <property type="match status" value="1"/>
</dbReference>
<gene>
    <name evidence="3" type="ORF">SAMN02745190_01693</name>
</gene>
<evidence type="ECO:0000313" key="4">
    <source>
        <dbReference type="Proteomes" id="UP000184404"/>
    </source>
</evidence>
<dbReference type="SUPFAM" id="SSF52096">
    <property type="entry name" value="ClpP/crotonase"/>
    <property type="match status" value="1"/>
</dbReference>
<dbReference type="GO" id="GO:0004176">
    <property type="term" value="F:ATP-dependent peptidase activity"/>
    <property type="evidence" value="ECO:0007669"/>
    <property type="project" value="InterPro"/>
</dbReference>
<sequence length="198" mass="21586">MDTLMRDSKGVNQISIDAALTEKRMIFLSGEINEKAAEAMVKQLMFFSMSNTEMPVKLFITTDGGEINSGMVIYDAIQSSPVPVEVYCVGKAFSMGAVLLACGKKGKRYLLPHSRVMIHEPLIPYGVGGKTSSIQTISESLLKAKRSMEEILAKHTGKTADEIAEATKTDHYFSAEEAIEFGLADGIMGLDEMMKGCM</sequence>
<organism evidence="3 4">
    <name type="scientific">Schwartzia succinivorans DSM 10502</name>
    <dbReference type="NCBI Taxonomy" id="1123243"/>
    <lineage>
        <taxon>Bacteria</taxon>
        <taxon>Bacillati</taxon>
        <taxon>Bacillota</taxon>
        <taxon>Negativicutes</taxon>
        <taxon>Selenomonadales</taxon>
        <taxon>Selenomonadaceae</taxon>
        <taxon>Schwartzia</taxon>
    </lineage>
</organism>
<dbReference type="CDD" id="cd07017">
    <property type="entry name" value="S14_ClpP_2"/>
    <property type="match status" value="1"/>
</dbReference>
<protein>
    <recommendedName>
        <fullName evidence="2">ATP-dependent Clp protease proteolytic subunit</fullName>
    </recommendedName>
</protein>